<reference evidence="1" key="1">
    <citation type="submission" date="2014-07" db="EMBL/GenBank/DDBJ databases">
        <title>Molecular studies of IYSV on onion in Egypt.</title>
        <authorList>
            <person name="Abdelkhalek A.A."/>
            <person name="Hafez E.E."/>
        </authorList>
    </citation>
    <scope>NUCLEOTIDE SEQUENCE</scope>
</reference>
<protein>
    <submittedName>
        <fullName evidence="1">Chitinase</fullName>
    </submittedName>
</protein>
<organism evidence="1">
    <name type="scientific">Allium cepa</name>
    <name type="common">Onion</name>
    <dbReference type="NCBI Taxonomy" id="4679"/>
    <lineage>
        <taxon>Eukaryota</taxon>
        <taxon>Viridiplantae</taxon>
        <taxon>Streptophyta</taxon>
        <taxon>Embryophyta</taxon>
        <taxon>Tracheophyta</taxon>
        <taxon>Spermatophyta</taxon>
        <taxon>Magnoliopsida</taxon>
        <taxon>Liliopsida</taxon>
        <taxon>Asparagales</taxon>
        <taxon>Amaryllidaceae</taxon>
        <taxon>Allioideae</taxon>
        <taxon>Allieae</taxon>
        <taxon>Allium</taxon>
    </lineage>
</organism>
<evidence type="ECO:0000313" key="1">
    <source>
        <dbReference type="EMBL" id="AIS72983.1"/>
    </source>
</evidence>
<proteinExistence type="predicted"/>
<dbReference type="AlphaFoldDB" id="A0A097BVW4"/>
<feature type="non-terminal residue" evidence="1">
    <location>
        <position position="1"/>
    </location>
</feature>
<dbReference type="EMBL" id="KM114296">
    <property type="protein sequence ID" value="AIS72983.1"/>
    <property type="molecule type" value="Genomic_DNA"/>
</dbReference>
<sequence>MAASLAATALFKTTYAQQSGNRPGGALCSTRLLGHWIGYCGSNAPYCGTGRPILCGGGGGGGGGHRANGGGGGGSGVSACRQTFVFNQMLLQSCHAESPANGFYDNDAFIAAAILTRSVRCRGDIMAPR</sequence>
<name>A0A097BVW4_ALLCE</name>
<accession>A0A097BVW4</accession>